<evidence type="ECO:0000256" key="7">
    <source>
        <dbReference type="ARBA" id="ARBA00022683"/>
    </source>
</evidence>
<dbReference type="STRING" id="1121298.SAMN05444401_1982"/>
<comment type="function">
    <text evidence="1">The phosphoenolpyruvate-dependent sugar phosphotransferase system (sugar PTS), a major carbohydrate active transport system, catalyzes the phosphorylation of incoming sugar substrates concomitantly with their translocation across the cell membrane. The enzyme II CmtAB PTS system is involved in D-mannitol transport.</text>
</comment>
<dbReference type="InterPro" id="IPR050893">
    <property type="entry name" value="Sugar_PTS"/>
</dbReference>
<dbReference type="SUPFAM" id="SSF55804">
    <property type="entry name" value="Phoshotransferase/anion transport protein"/>
    <property type="match status" value="1"/>
</dbReference>
<dbReference type="OrthoDB" id="1640042at2"/>
<dbReference type="RefSeq" id="WP_073005994.1">
    <property type="nucleotide sequence ID" value="NZ_FQZO01000002.1"/>
</dbReference>
<dbReference type="PROSITE" id="PS00372">
    <property type="entry name" value="PTS_EIIA_TYPE_2_HIS"/>
    <property type="match status" value="1"/>
</dbReference>
<evidence type="ECO:0000256" key="4">
    <source>
        <dbReference type="ARBA" id="ARBA00022553"/>
    </source>
</evidence>
<keyword evidence="5" id="KW-0762">Sugar transport</keyword>
<dbReference type="GO" id="GO:0005886">
    <property type="term" value="C:plasma membrane"/>
    <property type="evidence" value="ECO:0007669"/>
    <property type="project" value="TreeGrafter"/>
</dbReference>
<evidence type="ECO:0000256" key="1">
    <source>
        <dbReference type="ARBA" id="ARBA00002434"/>
    </source>
</evidence>
<dbReference type="InterPro" id="IPR016152">
    <property type="entry name" value="PTrfase/Anion_transptr"/>
</dbReference>
<gene>
    <name evidence="13" type="ORF">SAMN05444401_1982</name>
</gene>
<evidence type="ECO:0000256" key="9">
    <source>
        <dbReference type="ARBA" id="ARBA00029908"/>
    </source>
</evidence>
<dbReference type="PROSITE" id="PS51094">
    <property type="entry name" value="PTS_EIIA_TYPE_2"/>
    <property type="match status" value="1"/>
</dbReference>
<evidence type="ECO:0000313" key="14">
    <source>
        <dbReference type="Proteomes" id="UP000184080"/>
    </source>
</evidence>
<accession>A0A1M6FKW3</accession>
<evidence type="ECO:0000259" key="12">
    <source>
        <dbReference type="PROSITE" id="PS51094"/>
    </source>
</evidence>
<keyword evidence="6" id="KW-0808">Transferase</keyword>
<dbReference type="PANTHER" id="PTHR30181:SF2">
    <property type="entry name" value="PTS SYSTEM MANNITOL-SPECIFIC EIICBA COMPONENT"/>
    <property type="match status" value="1"/>
</dbReference>
<keyword evidence="7" id="KW-0598">Phosphotransferase system</keyword>
<protein>
    <recommendedName>
        <fullName evidence="2">Mannitol-specific phosphotransferase enzyme IIA component</fullName>
    </recommendedName>
    <alternativeName>
        <fullName evidence="10">EIIA</fullName>
    </alternativeName>
    <alternativeName>
        <fullName evidence="11">EIII</fullName>
    </alternativeName>
    <alternativeName>
        <fullName evidence="9">PTS system mannitol-specific EIIA component</fullName>
    </alternativeName>
</protein>
<organism evidence="13 14">
    <name type="scientific">Clostridium amylolyticum</name>
    <dbReference type="NCBI Taxonomy" id="1121298"/>
    <lineage>
        <taxon>Bacteria</taxon>
        <taxon>Bacillati</taxon>
        <taxon>Bacillota</taxon>
        <taxon>Clostridia</taxon>
        <taxon>Eubacteriales</taxon>
        <taxon>Clostridiaceae</taxon>
        <taxon>Clostridium</taxon>
    </lineage>
</organism>
<dbReference type="GO" id="GO:0016301">
    <property type="term" value="F:kinase activity"/>
    <property type="evidence" value="ECO:0007669"/>
    <property type="project" value="UniProtKB-KW"/>
</dbReference>
<keyword evidence="3" id="KW-0813">Transport</keyword>
<evidence type="ECO:0000256" key="2">
    <source>
        <dbReference type="ARBA" id="ARBA00014783"/>
    </source>
</evidence>
<keyword evidence="4" id="KW-0597">Phosphoprotein</keyword>
<evidence type="ECO:0000256" key="3">
    <source>
        <dbReference type="ARBA" id="ARBA00022448"/>
    </source>
</evidence>
<dbReference type="Proteomes" id="UP000184080">
    <property type="component" value="Unassembled WGS sequence"/>
</dbReference>
<evidence type="ECO:0000256" key="10">
    <source>
        <dbReference type="ARBA" id="ARBA00030956"/>
    </source>
</evidence>
<proteinExistence type="predicted"/>
<evidence type="ECO:0000256" key="8">
    <source>
        <dbReference type="ARBA" id="ARBA00022777"/>
    </source>
</evidence>
<dbReference type="PANTHER" id="PTHR30181">
    <property type="entry name" value="MANNITOL PERMEASE IIC COMPONENT"/>
    <property type="match status" value="1"/>
</dbReference>
<dbReference type="Gene3D" id="3.40.930.10">
    <property type="entry name" value="Mannitol-specific EII, Chain A"/>
    <property type="match status" value="1"/>
</dbReference>
<sequence length="174" mass="19291">MGFKFFSVFNNKRGSVEQDMVAVGNARDITENEVLKKNNIKLNQPSVNKYEAIRMAGRLLVESGCVDESYIEAMIKREDDLTTYIGCGVAIPHGVGRAKDFIKKSGIVVLQFPEGIDFGEEKAYLVIGIAGVGDEHMDILSTIATVIGDEDEEKLNKLKTTKDVNYIYETFTAN</sequence>
<keyword evidence="8" id="KW-0418">Kinase</keyword>
<dbReference type="Pfam" id="PF00359">
    <property type="entry name" value="PTS_EIIA_2"/>
    <property type="match status" value="1"/>
</dbReference>
<dbReference type="EMBL" id="FQZO01000002">
    <property type="protein sequence ID" value="SHI98262.1"/>
    <property type="molecule type" value="Genomic_DNA"/>
</dbReference>
<evidence type="ECO:0000256" key="5">
    <source>
        <dbReference type="ARBA" id="ARBA00022597"/>
    </source>
</evidence>
<feature type="domain" description="PTS EIIA type-2" evidence="12">
    <location>
        <begin position="33"/>
        <end position="174"/>
    </location>
</feature>
<evidence type="ECO:0000256" key="11">
    <source>
        <dbReference type="ARBA" id="ARBA00030962"/>
    </source>
</evidence>
<dbReference type="CDD" id="cd00211">
    <property type="entry name" value="PTS_IIA_fru"/>
    <property type="match status" value="1"/>
</dbReference>
<dbReference type="InterPro" id="IPR002178">
    <property type="entry name" value="PTS_EIIA_type-2_dom"/>
</dbReference>
<evidence type="ECO:0000256" key="6">
    <source>
        <dbReference type="ARBA" id="ARBA00022679"/>
    </source>
</evidence>
<dbReference type="AlphaFoldDB" id="A0A1M6FKW3"/>
<name>A0A1M6FKW3_9CLOT</name>
<evidence type="ECO:0000313" key="13">
    <source>
        <dbReference type="EMBL" id="SHI98262.1"/>
    </source>
</evidence>
<dbReference type="GO" id="GO:0009401">
    <property type="term" value="P:phosphoenolpyruvate-dependent sugar phosphotransferase system"/>
    <property type="evidence" value="ECO:0007669"/>
    <property type="project" value="UniProtKB-KW"/>
</dbReference>
<dbReference type="GO" id="GO:0090563">
    <property type="term" value="F:protein-phosphocysteine-sugar phosphotransferase activity"/>
    <property type="evidence" value="ECO:0007669"/>
    <property type="project" value="TreeGrafter"/>
</dbReference>
<keyword evidence="14" id="KW-1185">Reference proteome</keyword>
<reference evidence="13 14" key="1">
    <citation type="submission" date="2016-11" db="EMBL/GenBank/DDBJ databases">
        <authorList>
            <person name="Jaros S."/>
            <person name="Januszkiewicz K."/>
            <person name="Wedrychowicz H."/>
        </authorList>
    </citation>
    <scope>NUCLEOTIDE SEQUENCE [LARGE SCALE GENOMIC DNA]</scope>
    <source>
        <strain evidence="13 14">DSM 21864</strain>
    </source>
</reference>